<dbReference type="AlphaFoldDB" id="A0A425CNU7"/>
<comment type="caution">
    <text evidence="1">The sequence shown here is derived from an EMBL/GenBank/DDBJ whole genome shotgun (WGS) entry which is preliminary data.</text>
</comment>
<dbReference type="VEuPathDB" id="FungiDB:DD237_008475"/>
<gene>
    <name evidence="1" type="ORF">DD237_008475</name>
</gene>
<reference evidence="1 2" key="1">
    <citation type="submission" date="2018-06" db="EMBL/GenBank/DDBJ databases">
        <title>Comparative genomics of downy mildews reveals potential adaptations to biotrophy.</title>
        <authorList>
            <person name="Fletcher K."/>
            <person name="Klosterman S.J."/>
            <person name="Derevnina L."/>
            <person name="Martin F."/>
            <person name="Koike S."/>
            <person name="Reyes Chin-Wo S."/>
            <person name="Mou B."/>
            <person name="Michelmore R."/>
        </authorList>
    </citation>
    <scope>NUCLEOTIDE SEQUENCE [LARGE SCALE GENOMIC DNA]</scope>
    <source>
        <strain evidence="1 2">R13</strain>
    </source>
</reference>
<proteinExistence type="predicted"/>
<protein>
    <submittedName>
        <fullName evidence="1">Uncharacterized protein</fullName>
    </submittedName>
</protein>
<name>A0A425CNU7_9STRA</name>
<evidence type="ECO:0000313" key="1">
    <source>
        <dbReference type="EMBL" id="RQM18690.1"/>
    </source>
</evidence>
<dbReference type="Proteomes" id="UP000286097">
    <property type="component" value="Unassembled WGS sequence"/>
</dbReference>
<organism evidence="1 2">
    <name type="scientific">Peronospora effusa</name>
    <dbReference type="NCBI Taxonomy" id="542832"/>
    <lineage>
        <taxon>Eukaryota</taxon>
        <taxon>Sar</taxon>
        <taxon>Stramenopiles</taxon>
        <taxon>Oomycota</taxon>
        <taxon>Peronosporomycetes</taxon>
        <taxon>Peronosporales</taxon>
        <taxon>Peronosporaceae</taxon>
        <taxon>Peronospora</taxon>
    </lineage>
</organism>
<dbReference type="EMBL" id="QKXF01000025">
    <property type="protein sequence ID" value="RQM18690.1"/>
    <property type="molecule type" value="Genomic_DNA"/>
</dbReference>
<sequence>MAAISKIFPKFVNLLCIWLINKNLWQSQVLVASKFEEIYQSQLDKLSIFLLPFPEVLRYITKKMLIYKEQFADAWTAKDLHFGNTATSRVEGNWIGIEVGLRDTRDTRLNGRGAHAYIKKFLQVSTGDLLSAKAEETKRSKEKIHYLLELPSMLEAISGKYQSKFALKRCLVEFEKVEEKS</sequence>
<evidence type="ECO:0000313" key="2">
    <source>
        <dbReference type="Proteomes" id="UP000286097"/>
    </source>
</evidence>
<accession>A0A425CNU7</accession>